<dbReference type="RefSeq" id="WP_255914888.1">
    <property type="nucleotide sequence ID" value="NZ_JANFQO010000011.1"/>
</dbReference>
<feature type="transmembrane region" description="Helical" evidence="1">
    <location>
        <begin position="236"/>
        <end position="260"/>
    </location>
</feature>
<feature type="transmembrane region" description="Helical" evidence="1">
    <location>
        <begin position="359"/>
        <end position="381"/>
    </location>
</feature>
<evidence type="ECO:0000256" key="1">
    <source>
        <dbReference type="SAM" id="Phobius"/>
    </source>
</evidence>
<keyword evidence="1" id="KW-0472">Membrane</keyword>
<dbReference type="PANTHER" id="PTHR43471:SF3">
    <property type="entry name" value="ABC TRANSPORTER PERMEASE PROTEIN NATB"/>
    <property type="match status" value="1"/>
</dbReference>
<protein>
    <submittedName>
        <fullName evidence="2">ABC transporter permease subunit</fullName>
    </submittedName>
</protein>
<evidence type="ECO:0000313" key="2">
    <source>
        <dbReference type="EMBL" id="MCQ4165698.1"/>
    </source>
</evidence>
<feature type="transmembrane region" description="Helical" evidence="1">
    <location>
        <begin position="312"/>
        <end position="330"/>
    </location>
</feature>
<organism evidence="2 3">
    <name type="scientific">Tahibacter harae</name>
    <dbReference type="NCBI Taxonomy" id="2963937"/>
    <lineage>
        <taxon>Bacteria</taxon>
        <taxon>Pseudomonadati</taxon>
        <taxon>Pseudomonadota</taxon>
        <taxon>Gammaproteobacteria</taxon>
        <taxon>Lysobacterales</taxon>
        <taxon>Rhodanobacteraceae</taxon>
        <taxon>Tahibacter</taxon>
    </lineage>
</organism>
<reference evidence="2" key="1">
    <citation type="submission" date="2022-07" db="EMBL/GenBank/DDBJ databases">
        <title>Tahibacter sp., a new gammaproteobacterium isolated from the silt sample collected at pig farm.</title>
        <authorList>
            <person name="Chen H."/>
        </authorList>
    </citation>
    <scope>NUCLEOTIDE SEQUENCE</scope>
    <source>
        <strain evidence="2">P2K</strain>
    </source>
</reference>
<feature type="transmembrane region" description="Helical" evidence="1">
    <location>
        <begin position="186"/>
        <end position="206"/>
    </location>
</feature>
<comment type="caution">
    <text evidence="2">The sequence shown here is derived from an EMBL/GenBank/DDBJ whole genome shotgun (WGS) entry which is preliminary data.</text>
</comment>
<keyword evidence="3" id="KW-1185">Reference proteome</keyword>
<dbReference type="EMBL" id="JANFQO010000011">
    <property type="protein sequence ID" value="MCQ4165698.1"/>
    <property type="molecule type" value="Genomic_DNA"/>
</dbReference>
<proteinExistence type="predicted"/>
<sequence length="393" mass="43437">MNRHWWTVLHKELRDALRDRRSLRSLAIMTLLYPLLMWSALHNSISKQERSEDKEIRVGVVAAAQAPQLLARLAQAGIVTEDLQTADEAALRRQLVQGRYAAVLQLAADYAQRYAARQPARITLWHDSVRGKPEALEKINGVLQAYGQAATAARLNSQGVSLVHLRPLQLERFDTATPQTRAGRHIAVLFGIFLLGVFYFGMDIAIDSSAGERERRSLEILLAQPVRGLDLIVGKWLAAALFCAIGLALEFIVGHCVLQALPLENIGMSWQVEATQLAQFYLVALPLCLLAPALQIAVALNARSFKEAQSSMMVVLVFALVPAFIPALQLDVQDWWYRVPLLAEQTLLLDLARDGALDWRHALTAMGVALAGTAGCIAFAARRLASEHYVMNV</sequence>
<dbReference type="Pfam" id="PF12679">
    <property type="entry name" value="ABC2_membrane_2"/>
    <property type="match status" value="1"/>
</dbReference>
<dbReference type="Proteomes" id="UP001165498">
    <property type="component" value="Unassembled WGS sequence"/>
</dbReference>
<feature type="transmembrane region" description="Helical" evidence="1">
    <location>
        <begin position="21"/>
        <end position="41"/>
    </location>
</feature>
<feature type="transmembrane region" description="Helical" evidence="1">
    <location>
        <begin position="280"/>
        <end position="300"/>
    </location>
</feature>
<keyword evidence="1" id="KW-1133">Transmembrane helix</keyword>
<name>A0ABT1QTT6_9GAMM</name>
<gene>
    <name evidence="2" type="ORF">NM961_13340</name>
</gene>
<keyword evidence="1" id="KW-0812">Transmembrane</keyword>
<dbReference type="PANTHER" id="PTHR43471">
    <property type="entry name" value="ABC TRANSPORTER PERMEASE"/>
    <property type="match status" value="1"/>
</dbReference>
<accession>A0ABT1QTT6</accession>
<evidence type="ECO:0000313" key="3">
    <source>
        <dbReference type="Proteomes" id="UP001165498"/>
    </source>
</evidence>